<dbReference type="GO" id="GO:0004719">
    <property type="term" value="F:protein-L-isoaspartate (D-aspartate) O-methyltransferase activity"/>
    <property type="evidence" value="ECO:0007669"/>
    <property type="project" value="UniProtKB-EC"/>
</dbReference>
<evidence type="ECO:0000256" key="7">
    <source>
        <dbReference type="ARBA" id="ARBA00022679"/>
    </source>
</evidence>
<dbReference type="Pfam" id="PF01135">
    <property type="entry name" value="PCMT"/>
    <property type="match status" value="1"/>
</dbReference>
<evidence type="ECO:0000256" key="3">
    <source>
        <dbReference type="ARBA" id="ARBA00011890"/>
    </source>
</evidence>
<dbReference type="EC" id="2.1.1.77" evidence="3"/>
<dbReference type="RefSeq" id="WP_092563946.1">
    <property type="nucleotide sequence ID" value="NZ_FNQV01000007.1"/>
</dbReference>
<name>A0A1H4A5S5_9ACTO</name>
<keyword evidence="14" id="KW-1185">Reference proteome</keyword>
<evidence type="ECO:0000256" key="6">
    <source>
        <dbReference type="ARBA" id="ARBA00022603"/>
    </source>
</evidence>
<evidence type="ECO:0000256" key="12">
    <source>
        <dbReference type="SAM" id="MobiDB-lite"/>
    </source>
</evidence>
<evidence type="ECO:0000256" key="4">
    <source>
        <dbReference type="ARBA" id="ARBA00013346"/>
    </source>
</evidence>
<keyword evidence="8" id="KW-0949">S-adenosyl-L-methionine</keyword>
<evidence type="ECO:0000256" key="1">
    <source>
        <dbReference type="ARBA" id="ARBA00004496"/>
    </source>
</evidence>
<dbReference type="AlphaFoldDB" id="A0A1H4A5S5"/>
<comment type="subcellular location">
    <subcellularLocation>
        <location evidence="1">Cytoplasm</location>
    </subcellularLocation>
</comment>
<evidence type="ECO:0000313" key="13">
    <source>
        <dbReference type="EMBL" id="SEA31031.1"/>
    </source>
</evidence>
<dbReference type="Proteomes" id="UP000199288">
    <property type="component" value="Unassembled WGS sequence"/>
</dbReference>
<dbReference type="InterPro" id="IPR000682">
    <property type="entry name" value="PCMT"/>
</dbReference>
<comment type="similarity">
    <text evidence="2">Belongs to the methyltransferase superfamily. L-isoaspartyl/D-aspartyl protein methyltransferase family.</text>
</comment>
<evidence type="ECO:0000256" key="5">
    <source>
        <dbReference type="ARBA" id="ARBA00022490"/>
    </source>
</evidence>
<dbReference type="Gene3D" id="3.40.50.150">
    <property type="entry name" value="Vaccinia Virus protein VP39"/>
    <property type="match status" value="1"/>
</dbReference>
<dbReference type="GO" id="GO:0005737">
    <property type="term" value="C:cytoplasm"/>
    <property type="evidence" value="ECO:0007669"/>
    <property type="project" value="UniProtKB-SubCell"/>
</dbReference>
<evidence type="ECO:0000313" key="14">
    <source>
        <dbReference type="Proteomes" id="UP000199288"/>
    </source>
</evidence>
<gene>
    <name evidence="13" type="ORF">SAMN02910418_01329</name>
</gene>
<evidence type="ECO:0000256" key="8">
    <source>
        <dbReference type="ARBA" id="ARBA00022691"/>
    </source>
</evidence>
<keyword evidence="6 13" id="KW-0489">Methyltransferase</keyword>
<dbReference type="PANTHER" id="PTHR11579">
    <property type="entry name" value="PROTEIN-L-ISOASPARTATE O-METHYLTRANSFERASE"/>
    <property type="match status" value="1"/>
</dbReference>
<accession>A0A1H4A5S5</accession>
<dbReference type="SUPFAM" id="SSF53335">
    <property type="entry name" value="S-adenosyl-L-methionine-dependent methyltransferases"/>
    <property type="match status" value="1"/>
</dbReference>
<dbReference type="InterPro" id="IPR029063">
    <property type="entry name" value="SAM-dependent_MTases_sf"/>
</dbReference>
<dbReference type="PANTHER" id="PTHR11579:SF0">
    <property type="entry name" value="PROTEIN-L-ISOASPARTATE(D-ASPARTATE) O-METHYLTRANSFERASE"/>
    <property type="match status" value="1"/>
</dbReference>
<evidence type="ECO:0000256" key="9">
    <source>
        <dbReference type="ARBA" id="ARBA00030757"/>
    </source>
</evidence>
<proteinExistence type="inferred from homology"/>
<dbReference type="GO" id="GO:0032259">
    <property type="term" value="P:methylation"/>
    <property type="evidence" value="ECO:0007669"/>
    <property type="project" value="UniProtKB-KW"/>
</dbReference>
<sequence length="187" mass="19914">MDPRVSDAFTATPRQGFLPERSRAHATWDMPIPIGHGQTNSQPRTVADMLNLLEVPPGARVLDVGAGSGWSTALLAHLVGPVGLVIGTERVTELAEFGSANLAAMNRPWARIRLAEPGVLGAPQEAPFDRILVSASARELPSQLIDQLAPGGIMVIPVGTTMVRVRRDDDGEIAISEHGAYTFVPLL</sequence>
<reference evidence="14" key="1">
    <citation type="submission" date="2016-10" db="EMBL/GenBank/DDBJ databases">
        <authorList>
            <person name="Varghese N."/>
            <person name="Submissions S."/>
        </authorList>
    </citation>
    <scope>NUCLEOTIDE SEQUENCE [LARGE SCALE GENOMIC DNA]</scope>
    <source>
        <strain evidence="14">KPR-1</strain>
    </source>
</reference>
<dbReference type="CDD" id="cd02440">
    <property type="entry name" value="AdoMet_MTases"/>
    <property type="match status" value="1"/>
</dbReference>
<dbReference type="OrthoDB" id="4035289at2"/>
<keyword evidence="5" id="KW-0963">Cytoplasm</keyword>
<protein>
    <recommendedName>
        <fullName evidence="4">Protein-L-isoaspartate O-methyltransferase</fullName>
        <ecNumber evidence="3">2.1.1.77</ecNumber>
    </recommendedName>
    <alternativeName>
        <fullName evidence="11">L-isoaspartyl protein carboxyl methyltransferase</fullName>
    </alternativeName>
    <alternativeName>
        <fullName evidence="9">Protein L-isoaspartyl methyltransferase</fullName>
    </alternativeName>
    <alternativeName>
        <fullName evidence="10">Protein-beta-aspartate methyltransferase</fullName>
    </alternativeName>
</protein>
<evidence type="ECO:0000256" key="2">
    <source>
        <dbReference type="ARBA" id="ARBA00005369"/>
    </source>
</evidence>
<evidence type="ECO:0000256" key="11">
    <source>
        <dbReference type="ARBA" id="ARBA00031350"/>
    </source>
</evidence>
<evidence type="ECO:0000256" key="10">
    <source>
        <dbReference type="ARBA" id="ARBA00031323"/>
    </source>
</evidence>
<keyword evidence="7 13" id="KW-0808">Transferase</keyword>
<feature type="region of interest" description="Disordered" evidence="12">
    <location>
        <begin position="1"/>
        <end position="22"/>
    </location>
</feature>
<organism evidence="13 14">
    <name type="scientific">Bowdeniella nasicola</name>
    <dbReference type="NCBI Taxonomy" id="208480"/>
    <lineage>
        <taxon>Bacteria</taxon>
        <taxon>Bacillati</taxon>
        <taxon>Actinomycetota</taxon>
        <taxon>Actinomycetes</taxon>
        <taxon>Actinomycetales</taxon>
        <taxon>Actinomycetaceae</taxon>
        <taxon>Bowdeniella</taxon>
    </lineage>
</organism>
<dbReference type="EMBL" id="FNQV01000007">
    <property type="protein sequence ID" value="SEA31031.1"/>
    <property type="molecule type" value="Genomic_DNA"/>
</dbReference>